<organism evidence="2 3">
    <name type="scientific">Bacteroides stercoris</name>
    <dbReference type="NCBI Taxonomy" id="46506"/>
    <lineage>
        <taxon>Bacteria</taxon>
        <taxon>Pseudomonadati</taxon>
        <taxon>Bacteroidota</taxon>
        <taxon>Bacteroidia</taxon>
        <taxon>Bacteroidales</taxon>
        <taxon>Bacteroidaceae</taxon>
        <taxon>Bacteroides</taxon>
    </lineage>
</organism>
<dbReference type="AlphaFoldDB" id="A0A412DP73"/>
<name>A0A412DP73_BACSE</name>
<accession>A0A412DP73</accession>
<evidence type="ECO:0000313" key="2">
    <source>
        <dbReference type="EMBL" id="RGR14069.1"/>
    </source>
</evidence>
<dbReference type="InterPro" id="IPR041180">
    <property type="entry name" value="Nmad2"/>
</dbReference>
<reference evidence="2 3" key="1">
    <citation type="submission" date="2018-08" db="EMBL/GenBank/DDBJ databases">
        <title>A genome reference for cultivated species of the human gut microbiota.</title>
        <authorList>
            <person name="Zou Y."/>
            <person name="Xue W."/>
            <person name="Luo G."/>
        </authorList>
    </citation>
    <scope>NUCLEOTIDE SEQUENCE [LARGE SCALE GENOMIC DNA]</scope>
    <source>
        <strain evidence="2 3">AF26-20BH</strain>
    </source>
</reference>
<dbReference type="Pfam" id="PF18753">
    <property type="entry name" value="Nmad2"/>
    <property type="match status" value="1"/>
</dbReference>
<comment type="caution">
    <text evidence="2">The sequence shown here is derived from an EMBL/GenBank/DDBJ whole genome shotgun (WGS) entry which is preliminary data.</text>
</comment>
<dbReference type="Proteomes" id="UP000283310">
    <property type="component" value="Unassembled WGS sequence"/>
</dbReference>
<evidence type="ECO:0000313" key="3">
    <source>
        <dbReference type="Proteomes" id="UP000283310"/>
    </source>
</evidence>
<dbReference type="EMBL" id="QRTW01000011">
    <property type="protein sequence ID" value="RGR14069.1"/>
    <property type="molecule type" value="Genomic_DNA"/>
</dbReference>
<gene>
    <name evidence="2" type="ORF">DWY65_08060</name>
</gene>
<evidence type="ECO:0000259" key="1">
    <source>
        <dbReference type="Pfam" id="PF18753"/>
    </source>
</evidence>
<protein>
    <recommendedName>
        <fullName evidence="1">Nucleotide modification associated domain-containing protein</fullName>
    </recommendedName>
</protein>
<feature type="domain" description="Nucleotide modification associated" evidence="1">
    <location>
        <begin position="1"/>
        <end position="183"/>
    </location>
</feature>
<sequence>MEKLYSYKMTHDNRFAPNPLFGVLTLATCKPYMRLNMKEGEWIAGWTSARIVHSPTEQGQEKLVYLAKVTHKLTFEEYWEQYPQKRSVCTDDKNVLERYGDNIYQPDASAEDGFIQMPNIHHGTDKKAKDLKGKYVLVCEEFYYFSCLSPLEIPSDLRPNVPKVRTRYGTITEDASAFVNYVRLHTKQCKYTDAI</sequence>
<proteinExistence type="predicted"/>
<dbReference type="RefSeq" id="WP_117903579.1">
    <property type="nucleotide sequence ID" value="NZ_JADNPL010000001.1"/>
</dbReference>